<protein>
    <submittedName>
        <fullName evidence="4">TrbG/VirB9 family P-type conjugative transfer protein</fullName>
    </submittedName>
</protein>
<gene>
    <name evidence="4" type="ORF">JHL22_15140</name>
</gene>
<dbReference type="CDD" id="cd06911">
    <property type="entry name" value="VirB9_CagX_TrbG"/>
    <property type="match status" value="1"/>
</dbReference>
<dbReference type="InterPro" id="IPR038161">
    <property type="entry name" value="VirB9/CagX/TrbG_C_sf"/>
</dbReference>
<evidence type="ECO:0000313" key="5">
    <source>
        <dbReference type="Proteomes" id="UP000635316"/>
    </source>
</evidence>
<evidence type="ECO:0000313" key="4">
    <source>
        <dbReference type="EMBL" id="MBK1782546.1"/>
    </source>
</evidence>
<dbReference type="InterPro" id="IPR033645">
    <property type="entry name" value="VirB9/CagX/TrbG_C"/>
</dbReference>
<comment type="similarity">
    <text evidence="1">Belongs to the TrbG/VirB9 family.</text>
</comment>
<dbReference type="Gene3D" id="2.60.40.2500">
    <property type="match status" value="1"/>
</dbReference>
<feature type="chain" id="PRO_5047289417" evidence="3">
    <location>
        <begin position="24"/>
        <end position="374"/>
    </location>
</feature>
<dbReference type="RefSeq" id="WP_200239311.1">
    <property type="nucleotide sequence ID" value="NZ_JAENGP010000024.1"/>
</dbReference>
<dbReference type="InterPro" id="IPR010258">
    <property type="entry name" value="Conjugal_tfr_TrbG/VirB9/CagX"/>
</dbReference>
<accession>A0ABS1EHS6</accession>
<keyword evidence="2 3" id="KW-0732">Signal</keyword>
<dbReference type="Pfam" id="PF03524">
    <property type="entry name" value="CagX"/>
    <property type="match status" value="1"/>
</dbReference>
<organism evidence="4 5">
    <name type="scientific">Advenella mandrilli</name>
    <dbReference type="NCBI Taxonomy" id="2800330"/>
    <lineage>
        <taxon>Bacteria</taxon>
        <taxon>Pseudomonadati</taxon>
        <taxon>Pseudomonadota</taxon>
        <taxon>Betaproteobacteria</taxon>
        <taxon>Burkholderiales</taxon>
        <taxon>Alcaligenaceae</taxon>
    </lineage>
</organism>
<evidence type="ECO:0000256" key="2">
    <source>
        <dbReference type="ARBA" id="ARBA00022729"/>
    </source>
</evidence>
<dbReference type="Proteomes" id="UP000635316">
    <property type="component" value="Unassembled WGS sequence"/>
</dbReference>
<reference evidence="4 5" key="1">
    <citation type="submission" date="2020-12" db="EMBL/GenBank/DDBJ databases">
        <authorList>
            <person name="Lu T."/>
            <person name="Wang Q."/>
            <person name="Han X."/>
        </authorList>
    </citation>
    <scope>NUCLEOTIDE SEQUENCE [LARGE SCALE GENOMIC DNA]</scope>
    <source>
        <strain evidence="4 5">WQ 585</strain>
    </source>
</reference>
<evidence type="ECO:0000256" key="3">
    <source>
        <dbReference type="SAM" id="SignalP"/>
    </source>
</evidence>
<comment type="caution">
    <text evidence="4">The sequence shown here is derived from an EMBL/GenBank/DDBJ whole genome shotgun (WGS) entry which is preliminary data.</text>
</comment>
<feature type="signal peptide" evidence="3">
    <location>
        <begin position="1"/>
        <end position="23"/>
    </location>
</feature>
<sequence length="374" mass="42326">MNRFAIRAITVALCCVLTTPAMALDAPKHSRADHRVRYANYNPADVIHLNAVIGVASVIVLEDDEVYKFHVFGDSEAYEFTHFDNNLFFKPIADDADSNLIVITNKRNYTFKVSYSNDRNSQAMYKLVMRYPDTKAKERYQENKKQAVKQSFAKVGQPVNWASYTKSGDIELAPVHIWDDGRQTWMQFNDTAEIPAIYKVTSTGQEVITNHHMADPTTLVLHRTADRWHLRLGEQVAAIHNGNKGYVPYKPNTGTASPSVERVVIGAEKQELPQPAPKLNQVRTTYEVPQRVSEKPATPTLAPAKVWVKDGQTWMQFKQKQLPSVRPLSEAGRPYNAKTLIRPKNTLVIQSTSAKWLISKGNDSITFDIQEIQK</sequence>
<evidence type="ECO:0000256" key="1">
    <source>
        <dbReference type="ARBA" id="ARBA00006135"/>
    </source>
</evidence>
<dbReference type="EMBL" id="JAENGP010000024">
    <property type="protein sequence ID" value="MBK1782546.1"/>
    <property type="molecule type" value="Genomic_DNA"/>
</dbReference>
<proteinExistence type="inferred from homology"/>
<name>A0ABS1EHS6_9BURK</name>
<keyword evidence="5" id="KW-1185">Reference proteome</keyword>